<keyword evidence="7" id="KW-0064">Aspartyl protease</keyword>
<reference evidence="21" key="1">
    <citation type="journal article" date="2022" name="Int. J. Mol. Sci.">
        <title>Draft Genome of Tanacetum Coccineum: Genomic Comparison of Closely Related Tanacetum-Family Plants.</title>
        <authorList>
            <person name="Yamashiro T."/>
            <person name="Shiraishi A."/>
            <person name="Nakayama K."/>
            <person name="Satake H."/>
        </authorList>
    </citation>
    <scope>NUCLEOTIDE SEQUENCE</scope>
</reference>
<dbReference type="InterPro" id="IPR012337">
    <property type="entry name" value="RNaseH-like_sf"/>
</dbReference>
<dbReference type="Pfam" id="PF00098">
    <property type="entry name" value="zf-CCHC"/>
    <property type="match status" value="1"/>
</dbReference>
<keyword evidence="11" id="KW-0229">DNA integration</keyword>
<keyword evidence="10" id="KW-0460">Magnesium</keyword>
<dbReference type="Gene3D" id="1.10.340.70">
    <property type="match status" value="1"/>
</dbReference>
<evidence type="ECO:0000313" key="22">
    <source>
        <dbReference type="Proteomes" id="UP001151760"/>
    </source>
</evidence>
<evidence type="ECO:0000259" key="18">
    <source>
        <dbReference type="PROSITE" id="PS50158"/>
    </source>
</evidence>
<dbReference type="Pfam" id="PF24626">
    <property type="entry name" value="SH3_Tf2-1"/>
    <property type="match status" value="1"/>
</dbReference>
<dbReference type="CDD" id="cd01647">
    <property type="entry name" value="RT_LTR"/>
    <property type="match status" value="1"/>
</dbReference>
<dbReference type="Gene3D" id="3.10.10.10">
    <property type="entry name" value="HIV Type 1 Reverse Transcriptase, subunit A, domain 1"/>
    <property type="match status" value="1"/>
</dbReference>
<feature type="region of interest" description="Disordered" evidence="17">
    <location>
        <begin position="355"/>
        <end position="387"/>
    </location>
</feature>
<evidence type="ECO:0000259" key="19">
    <source>
        <dbReference type="PROSITE" id="PS50878"/>
    </source>
</evidence>
<keyword evidence="8" id="KW-0255">Endonuclease</keyword>
<evidence type="ECO:0000256" key="9">
    <source>
        <dbReference type="ARBA" id="ARBA00022801"/>
    </source>
</evidence>
<evidence type="ECO:0000256" key="17">
    <source>
        <dbReference type="SAM" id="MobiDB-lite"/>
    </source>
</evidence>
<evidence type="ECO:0000313" key="21">
    <source>
        <dbReference type="EMBL" id="GJT07571.1"/>
    </source>
</evidence>
<dbReference type="CDD" id="cd00303">
    <property type="entry name" value="retropepsin_like"/>
    <property type="match status" value="1"/>
</dbReference>
<evidence type="ECO:0000256" key="3">
    <source>
        <dbReference type="ARBA" id="ARBA00022679"/>
    </source>
</evidence>
<dbReference type="InterPro" id="IPR043128">
    <property type="entry name" value="Rev_trsase/Diguanyl_cyclase"/>
</dbReference>
<evidence type="ECO:0000259" key="20">
    <source>
        <dbReference type="PROSITE" id="PS50994"/>
    </source>
</evidence>
<dbReference type="InterPro" id="IPR036397">
    <property type="entry name" value="RNaseH_sf"/>
</dbReference>
<dbReference type="EC" id="2.7.7.49" evidence="1"/>
<keyword evidence="12 21" id="KW-0695">RNA-directed DNA polymerase</keyword>
<evidence type="ECO:0000256" key="6">
    <source>
        <dbReference type="ARBA" id="ARBA00022723"/>
    </source>
</evidence>
<evidence type="ECO:0000256" key="11">
    <source>
        <dbReference type="ARBA" id="ARBA00022908"/>
    </source>
</evidence>
<dbReference type="InterPro" id="IPR056924">
    <property type="entry name" value="SH3_Tf2-1"/>
</dbReference>
<evidence type="ECO:0000256" key="13">
    <source>
        <dbReference type="ARBA" id="ARBA00022932"/>
    </source>
</evidence>
<feature type="domain" description="Reverse transcriptase" evidence="19">
    <location>
        <begin position="618"/>
        <end position="797"/>
    </location>
</feature>
<dbReference type="Gene3D" id="3.30.420.10">
    <property type="entry name" value="Ribonuclease H-like superfamily/Ribonuclease H"/>
    <property type="match status" value="1"/>
</dbReference>
<dbReference type="InterPro" id="IPR050951">
    <property type="entry name" value="Retrovirus_Pol_polyprotein"/>
</dbReference>
<dbReference type="Pfam" id="PF17921">
    <property type="entry name" value="Integrase_H2C2"/>
    <property type="match status" value="1"/>
</dbReference>
<keyword evidence="16" id="KW-0863">Zinc-finger</keyword>
<dbReference type="Gene3D" id="3.30.70.270">
    <property type="match status" value="2"/>
</dbReference>
<dbReference type="Proteomes" id="UP001151760">
    <property type="component" value="Unassembled WGS sequence"/>
</dbReference>
<dbReference type="PANTHER" id="PTHR37984">
    <property type="entry name" value="PROTEIN CBG26694"/>
    <property type="match status" value="1"/>
</dbReference>
<dbReference type="SMART" id="SM00343">
    <property type="entry name" value="ZnF_C2HC"/>
    <property type="match status" value="2"/>
</dbReference>
<evidence type="ECO:0000256" key="5">
    <source>
        <dbReference type="ARBA" id="ARBA00022722"/>
    </source>
</evidence>
<dbReference type="Gene3D" id="2.40.70.10">
    <property type="entry name" value="Acid Proteases"/>
    <property type="match status" value="1"/>
</dbReference>
<dbReference type="GO" id="GO:0003964">
    <property type="term" value="F:RNA-directed DNA polymerase activity"/>
    <property type="evidence" value="ECO:0007669"/>
    <property type="project" value="UniProtKB-KW"/>
</dbReference>
<keyword evidence="9" id="KW-0378">Hydrolase</keyword>
<dbReference type="SUPFAM" id="SSF50630">
    <property type="entry name" value="Acid proteases"/>
    <property type="match status" value="1"/>
</dbReference>
<evidence type="ECO:0000256" key="7">
    <source>
        <dbReference type="ARBA" id="ARBA00022750"/>
    </source>
</evidence>
<evidence type="ECO:0000256" key="1">
    <source>
        <dbReference type="ARBA" id="ARBA00012493"/>
    </source>
</evidence>
<evidence type="ECO:0000256" key="14">
    <source>
        <dbReference type="ARBA" id="ARBA00023125"/>
    </source>
</evidence>
<dbReference type="EMBL" id="BQNB010012762">
    <property type="protein sequence ID" value="GJT07571.1"/>
    <property type="molecule type" value="Genomic_DNA"/>
</dbReference>
<dbReference type="InterPro" id="IPR005162">
    <property type="entry name" value="Retrotrans_gag_dom"/>
</dbReference>
<dbReference type="SUPFAM" id="SSF56672">
    <property type="entry name" value="DNA/RNA polymerases"/>
    <property type="match status" value="1"/>
</dbReference>
<reference evidence="21" key="2">
    <citation type="submission" date="2022-01" db="EMBL/GenBank/DDBJ databases">
        <authorList>
            <person name="Yamashiro T."/>
            <person name="Shiraishi A."/>
            <person name="Satake H."/>
            <person name="Nakayama K."/>
        </authorList>
    </citation>
    <scope>NUCLEOTIDE SEQUENCE</scope>
</reference>
<evidence type="ECO:0000256" key="4">
    <source>
        <dbReference type="ARBA" id="ARBA00022695"/>
    </source>
</evidence>
<dbReference type="SUPFAM" id="SSF57756">
    <property type="entry name" value="Retrovirus zinc finger-like domains"/>
    <property type="match status" value="1"/>
</dbReference>
<keyword evidence="3" id="KW-0808">Transferase</keyword>
<dbReference type="InterPro" id="IPR041373">
    <property type="entry name" value="RT_RNaseH"/>
</dbReference>
<dbReference type="InterPro" id="IPR001584">
    <property type="entry name" value="Integrase_cat-core"/>
</dbReference>
<keyword evidence="6" id="KW-0479">Metal-binding</keyword>
<feature type="compositionally biased region" description="Basic and acidic residues" evidence="17">
    <location>
        <begin position="157"/>
        <end position="169"/>
    </location>
</feature>
<feature type="region of interest" description="Disordered" evidence="17">
    <location>
        <begin position="111"/>
        <end position="130"/>
    </location>
</feature>
<accession>A0ABQ5AZ21</accession>
<dbReference type="CDD" id="cd09274">
    <property type="entry name" value="RNase_HI_RT_Ty3"/>
    <property type="match status" value="1"/>
</dbReference>
<dbReference type="PROSITE" id="PS50878">
    <property type="entry name" value="RT_POL"/>
    <property type="match status" value="1"/>
</dbReference>
<evidence type="ECO:0000256" key="10">
    <source>
        <dbReference type="ARBA" id="ARBA00022842"/>
    </source>
</evidence>
<keyword evidence="13" id="KW-0239">DNA-directed DNA polymerase</keyword>
<dbReference type="Pfam" id="PF03732">
    <property type="entry name" value="Retrotrans_gag"/>
    <property type="match status" value="1"/>
</dbReference>
<dbReference type="InterPro" id="IPR021109">
    <property type="entry name" value="Peptidase_aspartic_dom_sf"/>
</dbReference>
<dbReference type="InterPro" id="IPR041588">
    <property type="entry name" value="Integrase_H2C2"/>
</dbReference>
<keyword evidence="4" id="KW-0548">Nucleotidyltransferase</keyword>
<keyword evidence="5" id="KW-0540">Nuclease</keyword>
<feature type="region of interest" description="Disordered" evidence="17">
    <location>
        <begin position="138"/>
        <end position="174"/>
    </location>
</feature>
<sequence length="1437" mass="165061">MSPPIRRKYRCFSGFCIGCRRINQKQWCNRIRFEFFVAMWPCRVEEKMTLKEVDGKTIQEFETKIIAKDGTITRVPGTFQDYETSEEESVERPRKRDLYGFVDHPQLQQRSHRNEFAPRRLSQPDGNMNGWLLEDEDEVERNEVDSDLESTASSKPVWEKTTKADRDQNDGNNGCSFKTFQSCNPKEYDGKGGAIALTRWIEKMENVIDNSGCAENQKVRYATSSLVNKALTWWNTQCQARGRVAAMAMSWNDFKALMVEEFCPSNEMEKLENEFWNHKMVGANHAAYTDRFHELAKLVPHLVTPESSRIKRYIAGLAPEIRGMLRATQPTTIQNAILRAGILTDEAVSCGTLTKGSDKRKGVEEPSKTGGSWKDNKKAKTGTGFVATAPPRNETVGYYPRCSKCYTHHPENRTCRLCFNCQKPGHFAKDCRAPNRQAAPVNAVRMNNNPRVCHECGSPDHFRNTCPNNGNQVRGRAYNVNVNAMEAVQDPNVVTGTFSLNDHFVTVLFDSGADFSFISTEFAPLLNVKPSIVNPGYVIEVADGKKVEVDRVIRDCKLELRSSLFSINLIPLGHRSFDVIVGMDWLSQHKAIIVCHEKVVEILVEDGKILRVHGEWAVGITKALKSAKEDEAKLSDIYVKDGSLRMCIDYRELNKLTVKNRYPLPRIDDLFDQLQGSRFFSKIDLRSGYHQLRVHEDDIPKTAFRTRYGHFEFTVMPFGLTNAPAVFMDLMNRVCKPYLDKFVIVFIDDILIYSKTKEDHEVHLGLVLELLRNEKLYAKFSKCEFWLQEVHFLGHVVNQNGIHVDPSKIEAVKNWKTPTTPSEIRSFLGLAGYYRRFIANFSKIAKPLTSLTQKNQKYVWGVEQEEAFQTLKNNLCDAPILTLPDGVEDFVVYCDASNQGLGCVLMQRGKVIAYASRQLKTHEKNYTTHDLELGAVVFALKTWRHYLYGTKSVIYTDHKSLQHIFDQKELNMRQRRWIELFSDYECEIRYHPGKANVVADALSRKERLKPRRVRAMAMTVQIGMRERIQVAQSEALRQENILMENLHGLEQQMEKKEGESLYFMDRIWVPLIGGMRTVVMDEAHKSKYSVHPGADKMYYDLRDRYWWPGMKRDIATYVSKCLTCSKVKAEHQRPSGLLQQPEIPEWKWDKITMDFITKLPRSKSGNDTIWVIVDRLTKSAHFLAIREDYSTEKLAKIYVDEIVARHGVPVSIISDRDGRFTSRCWQTVQKALGTRVDMSTAYHPQTDGQSERTIQTLEDMLRACVIDFGGSWDVHLPLAEFSYNNSYHSSIKCAPFEALYGRKCRSPVLWAEIGESSLIGPELIQETTDKVVLIKEKLKAARDRQKSYADNRRKPLEFEVGDRVMLKVSPWKGVIRFGKKGKLAPRYVGPFEILERIGLVAYRLRLPEELSGVHGVQIRFHVQNLKKCWLILVCMCH</sequence>
<keyword evidence="2" id="KW-0645">Protease</keyword>
<dbReference type="InterPro" id="IPR036875">
    <property type="entry name" value="Znf_CCHC_sf"/>
</dbReference>
<dbReference type="InterPro" id="IPR001969">
    <property type="entry name" value="Aspartic_peptidase_AS"/>
</dbReference>
<dbReference type="InterPro" id="IPR043502">
    <property type="entry name" value="DNA/RNA_pol_sf"/>
</dbReference>
<keyword evidence="16" id="KW-0862">Zinc</keyword>
<keyword evidence="14" id="KW-0238">DNA-binding</keyword>
<organism evidence="21 22">
    <name type="scientific">Tanacetum coccineum</name>
    <dbReference type="NCBI Taxonomy" id="301880"/>
    <lineage>
        <taxon>Eukaryota</taxon>
        <taxon>Viridiplantae</taxon>
        <taxon>Streptophyta</taxon>
        <taxon>Embryophyta</taxon>
        <taxon>Tracheophyta</taxon>
        <taxon>Spermatophyta</taxon>
        <taxon>Magnoliopsida</taxon>
        <taxon>eudicotyledons</taxon>
        <taxon>Gunneridae</taxon>
        <taxon>Pentapetalae</taxon>
        <taxon>asterids</taxon>
        <taxon>campanulids</taxon>
        <taxon>Asterales</taxon>
        <taxon>Asteraceae</taxon>
        <taxon>Asteroideae</taxon>
        <taxon>Anthemideae</taxon>
        <taxon>Anthemidinae</taxon>
        <taxon>Tanacetum</taxon>
    </lineage>
</organism>
<dbReference type="InterPro" id="IPR000477">
    <property type="entry name" value="RT_dom"/>
</dbReference>
<evidence type="ECO:0000256" key="12">
    <source>
        <dbReference type="ARBA" id="ARBA00022918"/>
    </source>
</evidence>
<dbReference type="Pfam" id="PF00078">
    <property type="entry name" value="RVT_1"/>
    <property type="match status" value="1"/>
</dbReference>
<feature type="domain" description="Integrase catalytic" evidence="20">
    <location>
        <begin position="1140"/>
        <end position="1303"/>
    </location>
</feature>
<evidence type="ECO:0000256" key="16">
    <source>
        <dbReference type="PROSITE-ProRule" id="PRU00047"/>
    </source>
</evidence>
<gene>
    <name evidence="21" type="ORF">Tco_0842033</name>
</gene>
<dbReference type="SUPFAM" id="SSF53098">
    <property type="entry name" value="Ribonuclease H-like"/>
    <property type="match status" value="1"/>
</dbReference>
<evidence type="ECO:0000256" key="2">
    <source>
        <dbReference type="ARBA" id="ARBA00022670"/>
    </source>
</evidence>
<dbReference type="InterPro" id="IPR001878">
    <property type="entry name" value="Znf_CCHC"/>
</dbReference>
<comment type="caution">
    <text evidence="21">The sequence shown here is derived from an EMBL/GenBank/DDBJ whole genome shotgun (WGS) entry which is preliminary data.</text>
</comment>
<dbReference type="PROSITE" id="PS00141">
    <property type="entry name" value="ASP_PROTEASE"/>
    <property type="match status" value="1"/>
</dbReference>
<proteinExistence type="predicted"/>
<dbReference type="Pfam" id="PF08284">
    <property type="entry name" value="RVP_2"/>
    <property type="match status" value="1"/>
</dbReference>
<protein>
    <recommendedName>
        <fullName evidence="1">RNA-directed DNA polymerase</fullName>
        <ecNumber evidence="1">2.7.7.49</ecNumber>
    </recommendedName>
</protein>
<dbReference type="Pfam" id="PF17917">
    <property type="entry name" value="RT_RNaseH"/>
    <property type="match status" value="1"/>
</dbReference>
<evidence type="ECO:0000256" key="15">
    <source>
        <dbReference type="ARBA" id="ARBA00023172"/>
    </source>
</evidence>
<evidence type="ECO:0000256" key="8">
    <source>
        <dbReference type="ARBA" id="ARBA00022759"/>
    </source>
</evidence>
<feature type="domain" description="CCHC-type" evidence="18">
    <location>
        <begin position="418"/>
        <end position="432"/>
    </location>
</feature>
<feature type="compositionally biased region" description="Basic and acidic residues" evidence="17">
    <location>
        <begin position="356"/>
        <end position="367"/>
    </location>
</feature>
<dbReference type="PANTHER" id="PTHR37984:SF5">
    <property type="entry name" value="PROTEIN NYNRIN-LIKE"/>
    <property type="match status" value="1"/>
</dbReference>
<feature type="compositionally biased region" description="Acidic residues" evidence="17">
    <location>
        <begin position="138"/>
        <end position="148"/>
    </location>
</feature>
<keyword evidence="22" id="KW-1185">Reference proteome</keyword>
<dbReference type="PROSITE" id="PS50994">
    <property type="entry name" value="INTEGRASE"/>
    <property type="match status" value="1"/>
</dbReference>
<dbReference type="PROSITE" id="PS50158">
    <property type="entry name" value="ZF_CCHC"/>
    <property type="match status" value="1"/>
</dbReference>
<keyword evidence="15" id="KW-0233">DNA recombination</keyword>
<dbReference type="Gene3D" id="4.10.60.10">
    <property type="entry name" value="Zinc finger, CCHC-type"/>
    <property type="match status" value="1"/>
</dbReference>
<name>A0ABQ5AZ21_9ASTR</name>